<feature type="region of interest" description="Disordered" evidence="1">
    <location>
        <begin position="1"/>
        <end position="31"/>
    </location>
</feature>
<organism evidence="2 3">
    <name type="scientific">Aureobasidium vineae</name>
    <dbReference type="NCBI Taxonomy" id="2773715"/>
    <lineage>
        <taxon>Eukaryota</taxon>
        <taxon>Fungi</taxon>
        <taxon>Dikarya</taxon>
        <taxon>Ascomycota</taxon>
        <taxon>Pezizomycotina</taxon>
        <taxon>Dothideomycetes</taxon>
        <taxon>Dothideomycetidae</taxon>
        <taxon>Dothideales</taxon>
        <taxon>Saccotheciaceae</taxon>
        <taxon>Aureobasidium</taxon>
    </lineage>
</organism>
<gene>
    <name evidence="2" type="ORF">AWRI4619_LOCUS2133</name>
</gene>
<evidence type="ECO:0000313" key="2">
    <source>
        <dbReference type="EMBL" id="CAD0083566.1"/>
    </source>
</evidence>
<evidence type="ECO:0000256" key="1">
    <source>
        <dbReference type="SAM" id="MobiDB-lite"/>
    </source>
</evidence>
<protein>
    <submittedName>
        <fullName evidence="2">Uncharacterized protein</fullName>
    </submittedName>
</protein>
<dbReference type="CDD" id="cd12148">
    <property type="entry name" value="fungal_TF_MHR"/>
    <property type="match status" value="1"/>
</dbReference>
<accession>A0A9N8J960</accession>
<evidence type="ECO:0000313" key="3">
    <source>
        <dbReference type="Proteomes" id="UP000716446"/>
    </source>
</evidence>
<dbReference type="Proteomes" id="UP000716446">
    <property type="component" value="Unassembled WGS sequence"/>
</dbReference>
<feature type="compositionally biased region" description="Polar residues" evidence="1">
    <location>
        <begin position="1"/>
        <end position="10"/>
    </location>
</feature>
<feature type="compositionally biased region" description="Low complexity" evidence="1">
    <location>
        <begin position="19"/>
        <end position="30"/>
    </location>
</feature>
<dbReference type="PANTHER" id="PTHR47785:SF2">
    <property type="entry name" value="ZN(II)2CYS6 TRANSCRIPTION FACTOR (EUROFUNG)"/>
    <property type="match status" value="1"/>
</dbReference>
<sequence length="262" mass="28977">MATAHMSVNATKAAAHMGTSPTASTSTTDDTSARRISCSVALENNRLNGLGTWDSVNISTMPKGHTTPALNLLQWPLIRDLVSQPLDPQCHILAAAYLFYLVRPLEAWNMLTIASTKLQLVLGVPDRVPTSQRELLVRLYWDTLLAESDLLAELELPHSGIVNFEDLVGLPGPFSDVEGEYTSKDELWYFLAEIALRRLLNRVSHLLYVKTPTTVPTSKLARVTAELDFQLSQWYEGLPQPIKFSMTTLSSGSPGQLYQVPI</sequence>
<dbReference type="InterPro" id="IPR053181">
    <property type="entry name" value="EcdB-like_regulator"/>
</dbReference>
<dbReference type="PANTHER" id="PTHR47785">
    <property type="entry name" value="ZN(II)2CYS6 TRANSCRIPTION FACTOR (EUROFUNG)-RELATED-RELATED"/>
    <property type="match status" value="1"/>
</dbReference>
<comment type="caution">
    <text evidence="2">The sequence shown here is derived from an EMBL/GenBank/DDBJ whole genome shotgun (WGS) entry which is preliminary data.</text>
</comment>
<reference evidence="2" key="1">
    <citation type="submission" date="2020-06" db="EMBL/GenBank/DDBJ databases">
        <authorList>
            <person name="Onetto C."/>
        </authorList>
    </citation>
    <scope>NUCLEOTIDE SEQUENCE</scope>
</reference>
<dbReference type="EMBL" id="CAIJEN010000002">
    <property type="protein sequence ID" value="CAD0083566.1"/>
    <property type="molecule type" value="Genomic_DNA"/>
</dbReference>
<dbReference type="AlphaFoldDB" id="A0A9N8J960"/>
<keyword evidence="3" id="KW-1185">Reference proteome</keyword>
<name>A0A9N8J960_9PEZI</name>
<proteinExistence type="predicted"/>